<dbReference type="GeneID" id="78296173"/>
<feature type="transmembrane region" description="Helical" evidence="1">
    <location>
        <begin position="57"/>
        <end position="78"/>
    </location>
</feature>
<dbReference type="RefSeq" id="WP_116884884.1">
    <property type="nucleotide sequence ID" value="NZ_CABMMC010000093.1"/>
</dbReference>
<reference evidence="2 3" key="1">
    <citation type="submission" date="2018-04" db="EMBL/GenBank/DDBJ databases">
        <title>Genomic Encyclopedia of Type Strains, Phase IV (KMG-IV): sequencing the most valuable type-strain genomes for metagenomic binning, comparative biology and taxonomic classification.</title>
        <authorList>
            <person name="Goeker M."/>
        </authorList>
    </citation>
    <scope>NUCLEOTIDE SEQUENCE [LARGE SCALE GENOMIC DNA]</scope>
    <source>
        <strain evidence="2 3">DSM 14823</strain>
    </source>
</reference>
<protein>
    <submittedName>
        <fullName evidence="2">Uncharacterized protein</fullName>
    </submittedName>
</protein>
<name>A0A2U1AQR2_9BACT</name>
<keyword evidence="3" id="KW-1185">Reference proteome</keyword>
<proteinExistence type="predicted"/>
<organism evidence="2 3">
    <name type="scientific">Victivallis vadensis</name>
    <dbReference type="NCBI Taxonomy" id="172901"/>
    <lineage>
        <taxon>Bacteria</taxon>
        <taxon>Pseudomonadati</taxon>
        <taxon>Lentisphaerota</taxon>
        <taxon>Lentisphaeria</taxon>
        <taxon>Victivallales</taxon>
        <taxon>Victivallaceae</taxon>
        <taxon>Victivallis</taxon>
    </lineage>
</organism>
<comment type="caution">
    <text evidence="2">The sequence shown here is derived from an EMBL/GenBank/DDBJ whole genome shotgun (WGS) entry which is preliminary data.</text>
</comment>
<evidence type="ECO:0000313" key="3">
    <source>
        <dbReference type="Proteomes" id="UP000245959"/>
    </source>
</evidence>
<gene>
    <name evidence="2" type="ORF">C8D82_1244</name>
</gene>
<dbReference type="Proteomes" id="UP000245959">
    <property type="component" value="Unassembled WGS sequence"/>
</dbReference>
<keyword evidence="1" id="KW-1133">Transmembrane helix</keyword>
<dbReference type="EMBL" id="QEKH01000024">
    <property type="protein sequence ID" value="PVY38769.1"/>
    <property type="molecule type" value="Genomic_DNA"/>
</dbReference>
<sequence>MMYFIRLLLLLTIVLPLSLFMYRLASPVLLWGLIVFPNLLSAAECVAGLIGKKYRLLHFGVLAGYALAILVMIAGFIVTCGTHDSGGSEAEASMNTAYAVLLVLIPAVLNGGGLALAIDWSRWIEWT</sequence>
<accession>A0A2U1AQR2</accession>
<keyword evidence="1" id="KW-0812">Transmembrane</keyword>
<feature type="transmembrane region" description="Helical" evidence="1">
    <location>
        <begin position="98"/>
        <end position="118"/>
    </location>
</feature>
<feature type="transmembrane region" description="Helical" evidence="1">
    <location>
        <begin position="29"/>
        <end position="50"/>
    </location>
</feature>
<evidence type="ECO:0000313" key="2">
    <source>
        <dbReference type="EMBL" id="PVY38769.1"/>
    </source>
</evidence>
<dbReference type="AlphaFoldDB" id="A0A2U1AQR2"/>
<evidence type="ECO:0000256" key="1">
    <source>
        <dbReference type="SAM" id="Phobius"/>
    </source>
</evidence>
<keyword evidence="1" id="KW-0472">Membrane</keyword>